<name>A0A6J6K9U4_9ZZZZ</name>
<keyword evidence="4" id="KW-0408">Iron</keyword>
<dbReference type="InterPro" id="IPR003451">
    <property type="entry name" value="LytB/IspH"/>
</dbReference>
<keyword evidence="5" id="KW-0411">Iron-sulfur</keyword>
<evidence type="ECO:0000256" key="1">
    <source>
        <dbReference type="ARBA" id="ARBA00001966"/>
    </source>
</evidence>
<accession>A0A6J6K9U4</accession>
<dbReference type="GO" id="GO:0051745">
    <property type="term" value="F:4-hydroxy-3-methylbut-2-enyl diphosphate reductase activity"/>
    <property type="evidence" value="ECO:0007669"/>
    <property type="project" value="InterPro"/>
</dbReference>
<evidence type="ECO:0000256" key="5">
    <source>
        <dbReference type="ARBA" id="ARBA00023014"/>
    </source>
</evidence>
<organism evidence="7">
    <name type="scientific">freshwater metagenome</name>
    <dbReference type="NCBI Taxonomy" id="449393"/>
    <lineage>
        <taxon>unclassified sequences</taxon>
        <taxon>metagenomes</taxon>
        <taxon>ecological metagenomes</taxon>
    </lineage>
</organism>
<dbReference type="GO" id="GO:0050992">
    <property type="term" value="P:dimethylallyl diphosphate biosynthetic process"/>
    <property type="evidence" value="ECO:0007669"/>
    <property type="project" value="InterPro"/>
</dbReference>
<dbReference type="GO" id="GO:0051539">
    <property type="term" value="F:4 iron, 4 sulfur cluster binding"/>
    <property type="evidence" value="ECO:0007669"/>
    <property type="project" value="UniProtKB-KW"/>
</dbReference>
<keyword evidence="3" id="KW-0479">Metal-binding</keyword>
<dbReference type="CDD" id="cd13944">
    <property type="entry name" value="lytB_ispH"/>
    <property type="match status" value="1"/>
</dbReference>
<evidence type="ECO:0000256" key="2">
    <source>
        <dbReference type="ARBA" id="ARBA00022485"/>
    </source>
</evidence>
<protein>
    <submittedName>
        <fullName evidence="7">Unannotated protein</fullName>
    </submittedName>
</protein>
<dbReference type="PANTHER" id="PTHR30426">
    <property type="entry name" value="4-HYDROXY-3-METHYLBUT-2-ENYL DIPHOSPHATE REDUCTASE"/>
    <property type="match status" value="1"/>
</dbReference>
<gene>
    <name evidence="6" type="ORF">UFOPK2086_01019</name>
    <name evidence="7" type="ORF">UFOPK2214_00288</name>
</gene>
<dbReference type="GO" id="GO:0019288">
    <property type="term" value="P:isopentenyl diphosphate biosynthetic process, methylerythritol 4-phosphate pathway"/>
    <property type="evidence" value="ECO:0007669"/>
    <property type="project" value="InterPro"/>
</dbReference>
<dbReference type="PANTHER" id="PTHR30426:SF0">
    <property type="entry name" value="4-HYDROXY-3-METHYLBUT-2-ENYL DIPHOSPHATE REDUCTASE"/>
    <property type="match status" value="1"/>
</dbReference>
<evidence type="ECO:0000313" key="7">
    <source>
        <dbReference type="EMBL" id="CAB4646601.1"/>
    </source>
</evidence>
<dbReference type="HAMAP" id="MF_00191">
    <property type="entry name" value="IspH"/>
    <property type="match status" value="1"/>
</dbReference>
<dbReference type="EMBL" id="CAEZWJ010000005">
    <property type="protein sequence ID" value="CAB4646601.1"/>
    <property type="molecule type" value="Genomic_DNA"/>
</dbReference>
<dbReference type="NCBIfam" id="TIGR00216">
    <property type="entry name" value="ispH_lytB"/>
    <property type="match status" value="1"/>
</dbReference>
<dbReference type="Gene3D" id="3.40.50.11270">
    <property type="match status" value="1"/>
</dbReference>
<dbReference type="Gene3D" id="3.40.1010.20">
    <property type="entry name" value="4-hydroxy-3-methylbut-2-enyl diphosphate reductase, catalytic domain"/>
    <property type="match status" value="2"/>
</dbReference>
<dbReference type="Pfam" id="PF02401">
    <property type="entry name" value="LYTB"/>
    <property type="match status" value="1"/>
</dbReference>
<comment type="cofactor">
    <cofactor evidence="1">
        <name>[4Fe-4S] cluster</name>
        <dbReference type="ChEBI" id="CHEBI:49883"/>
    </cofactor>
</comment>
<dbReference type="EMBL" id="CAEZVQ010000154">
    <property type="protein sequence ID" value="CAB4641352.1"/>
    <property type="molecule type" value="Genomic_DNA"/>
</dbReference>
<dbReference type="GO" id="GO:0046872">
    <property type="term" value="F:metal ion binding"/>
    <property type="evidence" value="ECO:0007669"/>
    <property type="project" value="UniProtKB-KW"/>
</dbReference>
<proteinExistence type="inferred from homology"/>
<evidence type="ECO:0000313" key="6">
    <source>
        <dbReference type="EMBL" id="CAB4641352.1"/>
    </source>
</evidence>
<sequence length="345" mass="37107">MSVEKVLLASPRGFCAGVEMAIKALAWMVRSFDEPVYCYHEIVHNKIVVDRFIDKGVVFVDSIDEVPLGSPIMLSAHGSAPEVVAAARERGSYVVDAVCPLVTKVHHEVKTRAGKGFHIVYVGHEGHEEAVGTMAVAPDAITRVESVEEVDALPVFDKPIAMLAQTTLSHREWSEVAVHVKTRFPDVWTPGRSDLCFATTNRQSALMSIAPQVDAFIVIGSSNSSNTRALERLAVEAGCTHVYRVNSADELPADLTGIVGVTAGASAPEELVEGVLARLNPRLGVEEIFVTDEDEYFPPPRNIRELQSSIDMAITAMSGASILGTPGLDDRSLAASVVLEALSHS</sequence>
<evidence type="ECO:0000256" key="4">
    <source>
        <dbReference type="ARBA" id="ARBA00023004"/>
    </source>
</evidence>
<keyword evidence="2" id="KW-0004">4Fe-4S</keyword>
<reference evidence="7" key="1">
    <citation type="submission" date="2020-05" db="EMBL/GenBank/DDBJ databases">
        <authorList>
            <person name="Chiriac C."/>
            <person name="Salcher M."/>
            <person name="Ghai R."/>
            <person name="Kavagutti S V."/>
        </authorList>
    </citation>
    <scope>NUCLEOTIDE SEQUENCE</scope>
</reference>
<dbReference type="AlphaFoldDB" id="A0A6J6K9U4"/>
<evidence type="ECO:0000256" key="3">
    <source>
        <dbReference type="ARBA" id="ARBA00022723"/>
    </source>
</evidence>